<sequence length="323" mass="37113">MPVGEALSGRLASWGLLGRLLSGLAVGHYKICTRRFRRKVQSLERTYSGAHFSMVFLRYLVRKPHGFRYSQNTTPIVLLLLEPKRLLSLSTRSLVDAYWILETNRAILFGDSITPDPDKYMLSSTRENWPNSTKKILMLMIQTSNFANRLFDEIESIPQELRALDPRLDALAHEGLEIKERFLDWQAESQSEELPMGPFTKLAIIIYHALLLYHCGNFAYYPCWMARMIPQLTQSEVDKHVAAILDLSQTLLSDTDIPAVLLLFPLRMAGTHVLESHGQNRVLGAIRQIRQKGFVVSDRIELDLQEFWHYKLSILAEANEMRV</sequence>
<keyword evidence="2" id="KW-1185">Reference proteome</keyword>
<dbReference type="InterPro" id="IPR021858">
    <property type="entry name" value="Fun_TF"/>
</dbReference>
<proteinExistence type="predicted"/>
<organism evidence="1 2">
    <name type="scientific">Aspergillus homomorphus (strain CBS 101889)</name>
    <dbReference type="NCBI Taxonomy" id="1450537"/>
    <lineage>
        <taxon>Eukaryota</taxon>
        <taxon>Fungi</taxon>
        <taxon>Dikarya</taxon>
        <taxon>Ascomycota</taxon>
        <taxon>Pezizomycotina</taxon>
        <taxon>Eurotiomycetes</taxon>
        <taxon>Eurotiomycetidae</taxon>
        <taxon>Eurotiales</taxon>
        <taxon>Aspergillaceae</taxon>
        <taxon>Aspergillus</taxon>
        <taxon>Aspergillus subgen. Circumdati</taxon>
    </lineage>
</organism>
<gene>
    <name evidence="1" type="ORF">BO97DRAFT_6248</name>
</gene>
<name>A0A395IAZ2_ASPHC</name>
<evidence type="ECO:0008006" key="3">
    <source>
        <dbReference type="Google" id="ProtNLM"/>
    </source>
</evidence>
<dbReference type="Pfam" id="PF11951">
    <property type="entry name" value="Fungal_trans_2"/>
    <property type="match status" value="1"/>
</dbReference>
<protein>
    <recommendedName>
        <fullName evidence="3">Zn(II)2Cys6 transcription factor</fullName>
    </recommendedName>
</protein>
<dbReference type="RefSeq" id="XP_025556574.1">
    <property type="nucleotide sequence ID" value="XM_025700948.1"/>
</dbReference>
<evidence type="ECO:0000313" key="2">
    <source>
        <dbReference type="Proteomes" id="UP000248961"/>
    </source>
</evidence>
<dbReference type="Proteomes" id="UP000248961">
    <property type="component" value="Unassembled WGS sequence"/>
</dbReference>
<accession>A0A395IAZ2</accession>
<reference evidence="1 2" key="1">
    <citation type="submission" date="2018-02" db="EMBL/GenBank/DDBJ databases">
        <title>The genomes of Aspergillus section Nigri reveals drivers in fungal speciation.</title>
        <authorList>
            <consortium name="DOE Joint Genome Institute"/>
            <person name="Vesth T.C."/>
            <person name="Nybo J."/>
            <person name="Theobald S."/>
            <person name="Brandl J."/>
            <person name="Frisvad J.C."/>
            <person name="Nielsen K.F."/>
            <person name="Lyhne E.K."/>
            <person name="Kogle M.E."/>
            <person name="Kuo A."/>
            <person name="Riley R."/>
            <person name="Clum A."/>
            <person name="Nolan M."/>
            <person name="Lipzen A."/>
            <person name="Salamov A."/>
            <person name="Henrissat B."/>
            <person name="Wiebenga A."/>
            <person name="De vries R.P."/>
            <person name="Grigoriev I.V."/>
            <person name="Mortensen U.H."/>
            <person name="Andersen M.R."/>
            <person name="Baker S.E."/>
        </authorList>
    </citation>
    <scope>NUCLEOTIDE SEQUENCE [LARGE SCALE GENOMIC DNA]</scope>
    <source>
        <strain evidence="1 2">CBS 101889</strain>
    </source>
</reference>
<dbReference type="AlphaFoldDB" id="A0A395IAZ2"/>
<dbReference type="EMBL" id="KZ824267">
    <property type="protein sequence ID" value="RAL17420.1"/>
    <property type="molecule type" value="Genomic_DNA"/>
</dbReference>
<dbReference type="VEuPathDB" id="FungiDB:BO97DRAFT_6248"/>
<dbReference type="GeneID" id="37205237"/>
<dbReference type="OrthoDB" id="194358at2759"/>
<evidence type="ECO:0000313" key="1">
    <source>
        <dbReference type="EMBL" id="RAL17420.1"/>
    </source>
</evidence>